<proteinExistence type="predicted"/>
<evidence type="ECO:0000259" key="5">
    <source>
        <dbReference type="Pfam" id="PF26305"/>
    </source>
</evidence>
<evidence type="ECO:0000256" key="4">
    <source>
        <dbReference type="ARBA" id="ARBA00023118"/>
    </source>
</evidence>
<accession>A0A1W1YLI9</accession>
<protein>
    <recommendedName>
        <fullName evidence="5">cGAS/DncV-like nucleotidyltransferase C-terminal helical domain-containing protein</fullName>
    </recommendedName>
</protein>
<feature type="domain" description="cGAS/DncV-like nucleotidyltransferase C-terminal helical" evidence="5">
    <location>
        <begin position="238"/>
        <end position="335"/>
    </location>
</feature>
<dbReference type="RefSeq" id="WP_245828400.1">
    <property type="nucleotide sequence ID" value="NZ_FWXS01000001.1"/>
</dbReference>
<dbReference type="InterPro" id="IPR043519">
    <property type="entry name" value="NT_sf"/>
</dbReference>
<dbReference type="EMBL" id="FWXS01000001">
    <property type="protein sequence ID" value="SMC37110.1"/>
    <property type="molecule type" value="Genomic_DNA"/>
</dbReference>
<sequence>MRNYDELVREVKSRTNPESISERRLFGENYEHEFKVQAPTLVLEYIKRAMDGVGEDYTRRSKEAGEAVKNHLKACLSNVDYEYQGSVMTNTHIRGNSDIDLLVISNLFHFNDWSGVDSVLNNSLEKLLLESYQLTNLRYARESSTSYQGNFLADLKRNRTESENKLTNEYDECNISKPKAIRLKNKNLHREVDVVIACWYRTVQAIKENEKKFRSIQIYDKSENSIGRVESPFVSIDRINSKDNSVNGRLKKMIRFLKNLKVDSGTKINLNSFDINAICYKIDINNYSGKKYYELVPVLVDEFYRLISNESYRNSVKSVDGSEYIFYGKPDKVKALRELEEELGKVFGDFQLIPNFNYSL</sequence>
<keyword evidence="7" id="KW-1185">Reference proteome</keyword>
<keyword evidence="2" id="KW-0548">Nucleotidyltransferase</keyword>
<keyword evidence="3" id="KW-0547">Nucleotide-binding</keyword>
<name>A0A1W1YLI9_9FLAO</name>
<dbReference type="AlphaFoldDB" id="A0A1W1YLI9"/>
<dbReference type="Pfam" id="PF26305">
    <property type="entry name" value="CD_NTase_C"/>
    <property type="match status" value="1"/>
</dbReference>
<dbReference type="Gene3D" id="3.30.460.10">
    <property type="entry name" value="Beta Polymerase, domain 2"/>
    <property type="match status" value="1"/>
</dbReference>
<dbReference type="InterPro" id="IPR058909">
    <property type="entry name" value="CD_NTase_C"/>
</dbReference>
<keyword evidence="4" id="KW-0051">Antiviral defense</keyword>
<dbReference type="SUPFAM" id="SSF81301">
    <property type="entry name" value="Nucleotidyltransferase"/>
    <property type="match status" value="1"/>
</dbReference>
<dbReference type="STRING" id="1434700.SAMN06296427_101537"/>
<evidence type="ECO:0000256" key="3">
    <source>
        <dbReference type="ARBA" id="ARBA00022741"/>
    </source>
</evidence>
<evidence type="ECO:0000313" key="6">
    <source>
        <dbReference type="EMBL" id="SMC37110.1"/>
    </source>
</evidence>
<keyword evidence="1" id="KW-0808">Transferase</keyword>
<organism evidence="6 7">
    <name type="scientific">Moheibacter sediminis</name>
    <dbReference type="NCBI Taxonomy" id="1434700"/>
    <lineage>
        <taxon>Bacteria</taxon>
        <taxon>Pseudomonadati</taxon>
        <taxon>Bacteroidota</taxon>
        <taxon>Flavobacteriia</taxon>
        <taxon>Flavobacteriales</taxon>
        <taxon>Weeksellaceae</taxon>
        <taxon>Moheibacter</taxon>
    </lineage>
</organism>
<evidence type="ECO:0000256" key="2">
    <source>
        <dbReference type="ARBA" id="ARBA00022695"/>
    </source>
</evidence>
<evidence type="ECO:0000313" key="7">
    <source>
        <dbReference type="Proteomes" id="UP000192393"/>
    </source>
</evidence>
<gene>
    <name evidence="6" type="ORF">SAMN06296427_101537</name>
</gene>
<reference evidence="6 7" key="1">
    <citation type="submission" date="2017-04" db="EMBL/GenBank/DDBJ databases">
        <authorList>
            <person name="Afonso C.L."/>
            <person name="Miller P.J."/>
            <person name="Scott M.A."/>
            <person name="Spackman E."/>
            <person name="Goraichik I."/>
            <person name="Dimitrov K.M."/>
            <person name="Suarez D.L."/>
            <person name="Swayne D.E."/>
        </authorList>
    </citation>
    <scope>NUCLEOTIDE SEQUENCE [LARGE SCALE GENOMIC DNA]</scope>
    <source>
        <strain evidence="6 7">CGMCC 1.12708</strain>
    </source>
</reference>
<evidence type="ECO:0000256" key="1">
    <source>
        <dbReference type="ARBA" id="ARBA00022679"/>
    </source>
</evidence>
<dbReference type="Proteomes" id="UP000192393">
    <property type="component" value="Unassembled WGS sequence"/>
</dbReference>